<feature type="region of interest" description="Disordered" evidence="1">
    <location>
        <begin position="551"/>
        <end position="570"/>
    </location>
</feature>
<dbReference type="Proteomes" id="UP000054248">
    <property type="component" value="Unassembled WGS sequence"/>
</dbReference>
<feature type="domain" description="DUF6589" evidence="2">
    <location>
        <begin position="76"/>
        <end position="456"/>
    </location>
</feature>
<accession>A0A0C3QHX3</accession>
<reference evidence="3 4" key="1">
    <citation type="submission" date="2014-04" db="EMBL/GenBank/DDBJ databases">
        <authorList>
            <consortium name="DOE Joint Genome Institute"/>
            <person name="Kuo A."/>
            <person name="Girlanda M."/>
            <person name="Perotto S."/>
            <person name="Kohler A."/>
            <person name="Nagy L.G."/>
            <person name="Floudas D."/>
            <person name="Copeland A."/>
            <person name="Barry K.W."/>
            <person name="Cichocki N."/>
            <person name="Veneault-Fourrey C."/>
            <person name="LaButti K."/>
            <person name="Lindquist E.A."/>
            <person name="Lipzen A."/>
            <person name="Lundell T."/>
            <person name="Morin E."/>
            <person name="Murat C."/>
            <person name="Sun H."/>
            <person name="Tunlid A."/>
            <person name="Henrissat B."/>
            <person name="Grigoriev I.V."/>
            <person name="Hibbett D.S."/>
            <person name="Martin F."/>
            <person name="Nordberg H.P."/>
            <person name="Cantor M.N."/>
            <person name="Hua S.X."/>
        </authorList>
    </citation>
    <scope>NUCLEOTIDE SEQUENCE [LARGE SCALE GENOMIC DNA]</scope>
    <source>
        <strain evidence="3 4">MUT 4182</strain>
    </source>
</reference>
<evidence type="ECO:0000313" key="3">
    <source>
        <dbReference type="EMBL" id="KIO25434.1"/>
    </source>
</evidence>
<dbReference type="HOGENOM" id="CLU_014151_0_0_1"/>
<evidence type="ECO:0000259" key="2">
    <source>
        <dbReference type="Pfam" id="PF20231"/>
    </source>
</evidence>
<proteinExistence type="predicted"/>
<reference evidence="4" key="2">
    <citation type="submission" date="2015-01" db="EMBL/GenBank/DDBJ databases">
        <title>Evolutionary Origins and Diversification of the Mycorrhizal Mutualists.</title>
        <authorList>
            <consortium name="DOE Joint Genome Institute"/>
            <consortium name="Mycorrhizal Genomics Consortium"/>
            <person name="Kohler A."/>
            <person name="Kuo A."/>
            <person name="Nagy L.G."/>
            <person name="Floudas D."/>
            <person name="Copeland A."/>
            <person name="Barry K.W."/>
            <person name="Cichocki N."/>
            <person name="Veneault-Fourrey C."/>
            <person name="LaButti K."/>
            <person name="Lindquist E.A."/>
            <person name="Lipzen A."/>
            <person name="Lundell T."/>
            <person name="Morin E."/>
            <person name="Murat C."/>
            <person name="Riley R."/>
            <person name="Ohm R."/>
            <person name="Sun H."/>
            <person name="Tunlid A."/>
            <person name="Henrissat B."/>
            <person name="Grigoriev I.V."/>
            <person name="Hibbett D.S."/>
            <person name="Martin F."/>
        </authorList>
    </citation>
    <scope>NUCLEOTIDE SEQUENCE [LARGE SCALE GENOMIC DNA]</scope>
    <source>
        <strain evidence="4">MUT 4182</strain>
    </source>
</reference>
<protein>
    <recommendedName>
        <fullName evidence="2">DUF6589 domain-containing protein</fullName>
    </recommendedName>
</protein>
<evidence type="ECO:0000313" key="4">
    <source>
        <dbReference type="Proteomes" id="UP000054248"/>
    </source>
</evidence>
<name>A0A0C3QHX3_9AGAM</name>
<dbReference type="AlphaFoldDB" id="A0A0C3QHX3"/>
<dbReference type="Pfam" id="PF20231">
    <property type="entry name" value="DUF6589"/>
    <property type="match status" value="1"/>
</dbReference>
<dbReference type="OrthoDB" id="3023484at2759"/>
<dbReference type="InterPro" id="IPR046496">
    <property type="entry name" value="DUF6589"/>
</dbReference>
<gene>
    <name evidence="3" type="ORF">M407DRAFT_75768</name>
</gene>
<sequence length="570" mass="64586">MSFIAEELGEEDEELDPSYALPRTDEDRVVTILEQLHSEGIRFSLNRFLTTLFRSDDPRITQYTNTFLGRDGAVDCAFIPSLEKFKSAIPPLKDEHGLEPHITRQFYLPTLDQEQGTVKGNMEVLEEYLFRILNIPHKSFEKRLVAVLGDRLTTARDRSAQAYRSLDRSESRGERFASLVLLPGLMHTRLAFIELLNRQLWHTGKASERDPTDLGVLHQLLDHRTRVKHGKIEFYAWLRFLEAIFSGMAISAVGALLPNCTSVEDLSNTLGARIKTREDLEKLAMDAVDRYLMPSVDRLEATDVKTVEGDSVVGHAVITFQLLALLQNLTHSIKYGHITRILDSLKFMYPIFYAGGSYNYSAEIGEFLHNVTHDWPKQSVDTLVGALLVNTTGRPDGFKETDLNGEHYNKDIKDLAHGPNMTPKILSQLTPSLGVLSEVCDILVKDLGVENRHTRHSHVKAAQDVEILAEHFIKNSVFDFSRDRASGFKVPDFYSKGRSSLAGVQGGHRRQLQRYELGLRNRADSVAEEVEDMTMNDRELYLEDTVSFELGDEYDGEDPDELLQQSDDDD</sequence>
<organism evidence="3 4">
    <name type="scientific">Tulasnella calospora MUT 4182</name>
    <dbReference type="NCBI Taxonomy" id="1051891"/>
    <lineage>
        <taxon>Eukaryota</taxon>
        <taxon>Fungi</taxon>
        <taxon>Dikarya</taxon>
        <taxon>Basidiomycota</taxon>
        <taxon>Agaricomycotina</taxon>
        <taxon>Agaricomycetes</taxon>
        <taxon>Cantharellales</taxon>
        <taxon>Tulasnellaceae</taxon>
        <taxon>Tulasnella</taxon>
    </lineage>
</organism>
<keyword evidence="4" id="KW-1185">Reference proteome</keyword>
<dbReference type="EMBL" id="KN823042">
    <property type="protein sequence ID" value="KIO25434.1"/>
    <property type="molecule type" value="Genomic_DNA"/>
</dbReference>
<evidence type="ECO:0000256" key="1">
    <source>
        <dbReference type="SAM" id="MobiDB-lite"/>
    </source>
</evidence>
<dbReference type="STRING" id="1051891.A0A0C3QHX3"/>